<dbReference type="Pfam" id="PF00248">
    <property type="entry name" value="Aldo_ket_red"/>
    <property type="match status" value="1"/>
</dbReference>
<dbReference type="PANTHER" id="PTHR43364">
    <property type="entry name" value="NADH-SPECIFIC METHYLGLYOXAL REDUCTASE-RELATED"/>
    <property type="match status" value="1"/>
</dbReference>
<name>A0A0K9P6T6_ZOSMR</name>
<keyword evidence="1" id="KW-0560">Oxidoreductase</keyword>
<accession>A0A0K9P6T6</accession>
<dbReference type="GO" id="GO:0016491">
    <property type="term" value="F:oxidoreductase activity"/>
    <property type="evidence" value="ECO:0007669"/>
    <property type="project" value="UniProtKB-KW"/>
</dbReference>
<keyword evidence="4" id="KW-1185">Reference proteome</keyword>
<dbReference type="STRING" id="29655.A0A0K9P6T6"/>
<dbReference type="AlphaFoldDB" id="A0A0K9P6T6"/>
<feature type="domain" description="NADP-dependent oxidoreductase" evidence="2">
    <location>
        <begin position="24"/>
        <end position="108"/>
    </location>
</feature>
<evidence type="ECO:0000313" key="4">
    <source>
        <dbReference type="Proteomes" id="UP000036987"/>
    </source>
</evidence>
<dbReference type="OrthoDB" id="2310150at2759"/>
<dbReference type="Gene3D" id="3.20.20.100">
    <property type="entry name" value="NADP-dependent oxidoreductase domain"/>
    <property type="match status" value="1"/>
</dbReference>
<dbReference type="InterPro" id="IPR050523">
    <property type="entry name" value="AKR_Detox_Biosynth"/>
</dbReference>
<protein>
    <recommendedName>
        <fullName evidence="2">NADP-dependent oxidoreductase domain-containing protein</fullName>
    </recommendedName>
</protein>
<evidence type="ECO:0000313" key="3">
    <source>
        <dbReference type="EMBL" id="KMZ64699.1"/>
    </source>
</evidence>
<dbReference type="InterPro" id="IPR023210">
    <property type="entry name" value="NADP_OxRdtase_dom"/>
</dbReference>
<reference evidence="4" key="1">
    <citation type="journal article" date="2016" name="Nature">
        <title>The genome of the seagrass Zostera marina reveals angiosperm adaptation to the sea.</title>
        <authorList>
            <person name="Olsen J.L."/>
            <person name="Rouze P."/>
            <person name="Verhelst B."/>
            <person name="Lin Y.-C."/>
            <person name="Bayer T."/>
            <person name="Collen J."/>
            <person name="Dattolo E."/>
            <person name="De Paoli E."/>
            <person name="Dittami S."/>
            <person name="Maumus F."/>
            <person name="Michel G."/>
            <person name="Kersting A."/>
            <person name="Lauritano C."/>
            <person name="Lohaus R."/>
            <person name="Toepel M."/>
            <person name="Tonon T."/>
            <person name="Vanneste K."/>
            <person name="Amirebrahimi M."/>
            <person name="Brakel J."/>
            <person name="Bostroem C."/>
            <person name="Chovatia M."/>
            <person name="Grimwood J."/>
            <person name="Jenkins J.W."/>
            <person name="Jueterbock A."/>
            <person name="Mraz A."/>
            <person name="Stam W.T."/>
            <person name="Tice H."/>
            <person name="Bornberg-Bauer E."/>
            <person name="Green P.J."/>
            <person name="Pearson G.A."/>
            <person name="Procaccini G."/>
            <person name="Duarte C.M."/>
            <person name="Schmutz J."/>
            <person name="Reusch T.B.H."/>
            <person name="Van de Peer Y."/>
        </authorList>
    </citation>
    <scope>NUCLEOTIDE SEQUENCE [LARGE SCALE GENOMIC DNA]</scope>
    <source>
        <strain evidence="4">cv. Finnish</strain>
    </source>
</reference>
<dbReference type="Proteomes" id="UP000036987">
    <property type="component" value="Unassembled WGS sequence"/>
</dbReference>
<evidence type="ECO:0000259" key="2">
    <source>
        <dbReference type="Pfam" id="PF00248"/>
    </source>
</evidence>
<dbReference type="PANTHER" id="PTHR43364:SF4">
    <property type="entry name" value="NAD(P)-LINKED OXIDOREDUCTASE SUPERFAMILY PROTEIN"/>
    <property type="match status" value="1"/>
</dbReference>
<comment type="caution">
    <text evidence="3">The sequence shown here is derived from an EMBL/GenBank/DDBJ whole genome shotgun (WGS) entry which is preliminary data.</text>
</comment>
<dbReference type="InterPro" id="IPR036812">
    <property type="entry name" value="NAD(P)_OxRdtase_dom_sf"/>
</dbReference>
<organism evidence="3 4">
    <name type="scientific">Zostera marina</name>
    <name type="common">Eelgrass</name>
    <dbReference type="NCBI Taxonomy" id="29655"/>
    <lineage>
        <taxon>Eukaryota</taxon>
        <taxon>Viridiplantae</taxon>
        <taxon>Streptophyta</taxon>
        <taxon>Embryophyta</taxon>
        <taxon>Tracheophyta</taxon>
        <taxon>Spermatophyta</taxon>
        <taxon>Magnoliopsida</taxon>
        <taxon>Liliopsida</taxon>
        <taxon>Zosteraceae</taxon>
        <taxon>Zostera</taxon>
    </lineage>
</organism>
<gene>
    <name evidence="3" type="ORF">ZOSMA_351G00150</name>
</gene>
<sequence length="142" mass="15933">MWFSFNRCHPSSTRFTIVRIGTHCYIGVSNETSYGVMEFIQAAKMEGLPKIVSIQNVYSLIARSRFEVDLVEICHPNNNDIGLLAYSPLAGGSLSGKYLGPETEASKKGRFKIFPGYMERYNKSRFSFKGFCLRLGVISAVD</sequence>
<dbReference type="SUPFAM" id="SSF51430">
    <property type="entry name" value="NAD(P)-linked oxidoreductase"/>
    <property type="match status" value="1"/>
</dbReference>
<evidence type="ECO:0000256" key="1">
    <source>
        <dbReference type="ARBA" id="ARBA00023002"/>
    </source>
</evidence>
<proteinExistence type="predicted"/>
<dbReference type="EMBL" id="LFYR01001104">
    <property type="protein sequence ID" value="KMZ64699.1"/>
    <property type="molecule type" value="Genomic_DNA"/>
</dbReference>